<gene>
    <name evidence="1" type="ORF">LLW09_25610</name>
</gene>
<organism evidence="1 2">
    <name type="scientific">Pseudomonas paracarnis</name>
    <dbReference type="NCBI Taxonomy" id="2750625"/>
    <lineage>
        <taxon>Bacteria</taxon>
        <taxon>Pseudomonadati</taxon>
        <taxon>Pseudomonadota</taxon>
        <taxon>Gammaproteobacteria</taxon>
        <taxon>Pseudomonadales</taxon>
        <taxon>Pseudomonadaceae</taxon>
        <taxon>Pseudomonas</taxon>
    </lineage>
</organism>
<accession>A0ABU6C0D8</accession>
<dbReference type="GeneID" id="99640238"/>
<sequence>MKKTEMPDWITRGKTISELIEELRSFEDQTLMVEISVDGGVSKKPISLVGKEDGVCVLFNCESDF</sequence>
<protein>
    <submittedName>
        <fullName evidence="1">Uncharacterized protein</fullName>
    </submittedName>
</protein>
<dbReference type="Proteomes" id="UP001336015">
    <property type="component" value="Unassembled WGS sequence"/>
</dbReference>
<evidence type="ECO:0000313" key="1">
    <source>
        <dbReference type="EMBL" id="MEB3785914.1"/>
    </source>
</evidence>
<name>A0ABU6C0D8_9PSED</name>
<keyword evidence="2" id="KW-1185">Reference proteome</keyword>
<reference evidence="1 2" key="1">
    <citation type="journal article" date="2023" name="Int J Dairy Technol">
        <title>Genome based analysis of Pseudomonas paracarnis RQ057, a strain responsible for blue discoloration spoilage in processed cheese.</title>
        <authorList>
            <person name="Rodrigues Rd.S."/>
            <person name="Machado S.G."/>
            <person name="de Carvalho A.F."/>
            <person name="Nero L.A."/>
        </authorList>
    </citation>
    <scope>NUCLEOTIDE SEQUENCE [LARGE SCALE GENOMIC DNA]</scope>
    <source>
        <strain evidence="1 2">RQ057</strain>
    </source>
</reference>
<proteinExistence type="predicted"/>
<evidence type="ECO:0000313" key="2">
    <source>
        <dbReference type="Proteomes" id="UP001336015"/>
    </source>
</evidence>
<dbReference type="RefSeq" id="WP_032872340.1">
    <property type="nucleotide sequence ID" value="NZ_CAJFCM010000001.1"/>
</dbReference>
<dbReference type="EMBL" id="JAJGWQ010000021">
    <property type="protein sequence ID" value="MEB3785914.1"/>
    <property type="molecule type" value="Genomic_DNA"/>
</dbReference>
<comment type="caution">
    <text evidence="1">The sequence shown here is derived from an EMBL/GenBank/DDBJ whole genome shotgun (WGS) entry which is preliminary data.</text>
</comment>